<feature type="transmembrane region" description="Helical" evidence="2">
    <location>
        <begin position="151"/>
        <end position="176"/>
    </location>
</feature>
<keyword evidence="2" id="KW-1133">Transmembrane helix</keyword>
<feature type="transmembrane region" description="Helical" evidence="2">
    <location>
        <begin position="183"/>
        <end position="203"/>
    </location>
</feature>
<feature type="compositionally biased region" description="Polar residues" evidence="1">
    <location>
        <begin position="1"/>
        <end position="10"/>
    </location>
</feature>
<evidence type="ECO:0000313" key="3">
    <source>
        <dbReference type="EMBL" id="MDM7854537.1"/>
    </source>
</evidence>
<feature type="transmembrane region" description="Helical" evidence="2">
    <location>
        <begin position="74"/>
        <end position="97"/>
    </location>
</feature>
<comment type="caution">
    <text evidence="3">The sequence shown here is derived from an EMBL/GenBank/DDBJ whole genome shotgun (WGS) entry which is preliminary data.</text>
</comment>
<protein>
    <recommendedName>
        <fullName evidence="5">DUF4386 domain-containing protein</fullName>
    </recommendedName>
</protein>
<proteinExistence type="predicted"/>
<evidence type="ECO:0000313" key="4">
    <source>
        <dbReference type="Proteomes" id="UP001529338"/>
    </source>
</evidence>
<feature type="region of interest" description="Disordered" evidence="1">
    <location>
        <begin position="1"/>
        <end position="25"/>
    </location>
</feature>
<name>A0ABT7SG58_9CELL</name>
<sequence>MTSITTTNPARSDVHDETAPPPRRAPRVWAAAGAASGLAGIATIALSSAVDVVYRPEHGGSTDGVAAALVDKAPVMLAFHSVTVIGALPMIVFAAGLHRRLRAAMTDSLVPLVAAAGLVGTAVVSILGSALDTEFMVPLLQGDVVDDASAAMYNHWIGTVPWLWTLAGLAGVGLFAASRRGVVARWLGLVGLVLGGLTLVLGISPMEYMAGVTGAVWLVVTGLGLTFGDRRYRALAQR</sequence>
<dbReference type="RefSeq" id="WP_289454310.1">
    <property type="nucleotide sequence ID" value="NZ_JAUCGQ010000001.1"/>
</dbReference>
<feature type="transmembrane region" description="Helical" evidence="2">
    <location>
        <begin position="28"/>
        <end position="54"/>
    </location>
</feature>
<organism evidence="3 4">
    <name type="scientific">Cellulomonas alba</name>
    <dbReference type="NCBI Taxonomy" id="3053467"/>
    <lineage>
        <taxon>Bacteria</taxon>
        <taxon>Bacillati</taxon>
        <taxon>Actinomycetota</taxon>
        <taxon>Actinomycetes</taxon>
        <taxon>Micrococcales</taxon>
        <taxon>Cellulomonadaceae</taxon>
        <taxon>Cellulomonas</taxon>
    </lineage>
</organism>
<keyword evidence="2" id="KW-0812">Transmembrane</keyword>
<reference evidence="3 4" key="1">
    <citation type="submission" date="2023-06" db="EMBL/GenBank/DDBJ databases">
        <title>Cellulomonas sp. MW4 Whole genome sequence.</title>
        <authorList>
            <person name="Park S."/>
        </authorList>
    </citation>
    <scope>NUCLEOTIDE SEQUENCE [LARGE SCALE GENOMIC DNA]</scope>
    <source>
        <strain evidence="3 4">MW4</strain>
    </source>
</reference>
<dbReference type="Proteomes" id="UP001529338">
    <property type="component" value="Unassembled WGS sequence"/>
</dbReference>
<evidence type="ECO:0000256" key="1">
    <source>
        <dbReference type="SAM" id="MobiDB-lite"/>
    </source>
</evidence>
<keyword evidence="2" id="KW-0472">Membrane</keyword>
<feature type="transmembrane region" description="Helical" evidence="2">
    <location>
        <begin position="109"/>
        <end position="131"/>
    </location>
</feature>
<keyword evidence="4" id="KW-1185">Reference proteome</keyword>
<dbReference type="EMBL" id="JAUCGQ010000001">
    <property type="protein sequence ID" value="MDM7854537.1"/>
    <property type="molecule type" value="Genomic_DNA"/>
</dbReference>
<evidence type="ECO:0000256" key="2">
    <source>
        <dbReference type="SAM" id="Phobius"/>
    </source>
</evidence>
<accession>A0ABT7SG58</accession>
<feature type="transmembrane region" description="Helical" evidence="2">
    <location>
        <begin position="209"/>
        <end position="228"/>
    </location>
</feature>
<evidence type="ECO:0008006" key="5">
    <source>
        <dbReference type="Google" id="ProtNLM"/>
    </source>
</evidence>
<gene>
    <name evidence="3" type="ORF">QRT04_06300</name>
</gene>